<evidence type="ECO:0000256" key="3">
    <source>
        <dbReference type="ARBA" id="ARBA00022692"/>
    </source>
</evidence>
<proteinExistence type="inferred from homology"/>
<dbReference type="GO" id="GO:0006508">
    <property type="term" value="P:proteolysis"/>
    <property type="evidence" value="ECO:0007669"/>
    <property type="project" value="UniProtKB-KW"/>
</dbReference>
<dbReference type="PANTHER" id="PTHR43731">
    <property type="entry name" value="RHOMBOID PROTEASE"/>
    <property type="match status" value="1"/>
</dbReference>
<evidence type="ECO:0000259" key="8">
    <source>
        <dbReference type="Pfam" id="PF01694"/>
    </source>
</evidence>
<feature type="transmembrane region" description="Helical" evidence="7">
    <location>
        <begin position="99"/>
        <end position="118"/>
    </location>
</feature>
<keyword evidence="9" id="KW-0645">Protease</keyword>
<keyword evidence="4" id="KW-0378">Hydrolase</keyword>
<dbReference type="EMBL" id="CP016268">
    <property type="protein sequence ID" value="ANO53276.1"/>
    <property type="molecule type" value="Genomic_DNA"/>
</dbReference>
<evidence type="ECO:0000256" key="6">
    <source>
        <dbReference type="ARBA" id="ARBA00023136"/>
    </source>
</evidence>
<evidence type="ECO:0000313" key="9">
    <source>
        <dbReference type="EMBL" id="ANO53276.1"/>
    </source>
</evidence>
<dbReference type="OrthoDB" id="9814037at2"/>
<dbReference type="STRING" id="1548547.BA177_14575"/>
<dbReference type="Proteomes" id="UP000092695">
    <property type="component" value="Chromosome"/>
</dbReference>
<protein>
    <submittedName>
        <fullName evidence="9">Rhomboid family intramembrane serine protease</fullName>
    </submittedName>
</protein>
<comment type="subcellular location">
    <subcellularLocation>
        <location evidence="1">Membrane</location>
        <topology evidence="1">Multi-pass membrane protein</topology>
    </subcellularLocation>
</comment>
<dbReference type="GO" id="GO:0016020">
    <property type="term" value="C:membrane"/>
    <property type="evidence" value="ECO:0007669"/>
    <property type="project" value="UniProtKB-SubCell"/>
</dbReference>
<dbReference type="Pfam" id="PF01694">
    <property type="entry name" value="Rhomboid"/>
    <property type="match status" value="1"/>
</dbReference>
<gene>
    <name evidence="9" type="ORF">BA177_14575</name>
</gene>
<feature type="transmembrane region" description="Helical" evidence="7">
    <location>
        <begin position="157"/>
        <end position="177"/>
    </location>
</feature>
<evidence type="ECO:0000256" key="2">
    <source>
        <dbReference type="ARBA" id="ARBA00009045"/>
    </source>
</evidence>
<dbReference type="SUPFAM" id="SSF144091">
    <property type="entry name" value="Rhomboid-like"/>
    <property type="match status" value="1"/>
</dbReference>
<feature type="domain" description="Peptidase S54 rhomboid" evidence="8">
    <location>
        <begin position="59"/>
        <end position="200"/>
    </location>
</feature>
<keyword evidence="5 7" id="KW-1133">Transmembrane helix</keyword>
<evidence type="ECO:0000256" key="1">
    <source>
        <dbReference type="ARBA" id="ARBA00004141"/>
    </source>
</evidence>
<comment type="similarity">
    <text evidence="2">Belongs to the peptidase S54 family.</text>
</comment>
<dbReference type="AlphaFoldDB" id="A0A193LLE2"/>
<dbReference type="InterPro" id="IPR050925">
    <property type="entry name" value="Rhomboid_protease_S54"/>
</dbReference>
<evidence type="ECO:0000256" key="7">
    <source>
        <dbReference type="SAM" id="Phobius"/>
    </source>
</evidence>
<evidence type="ECO:0000256" key="5">
    <source>
        <dbReference type="ARBA" id="ARBA00022989"/>
    </source>
</evidence>
<name>A0A193LLE2_9GAMM</name>
<dbReference type="InterPro" id="IPR035952">
    <property type="entry name" value="Rhomboid-like_sf"/>
</dbReference>
<dbReference type="InterPro" id="IPR022764">
    <property type="entry name" value="Peptidase_S54_rhomboid_dom"/>
</dbReference>
<accession>A0A193LLE2</accession>
<keyword evidence="10" id="KW-1185">Reference proteome</keyword>
<feature type="transmembrane region" description="Helical" evidence="7">
    <location>
        <begin position="64"/>
        <end position="87"/>
    </location>
</feature>
<dbReference type="GO" id="GO:0004252">
    <property type="term" value="F:serine-type endopeptidase activity"/>
    <property type="evidence" value="ECO:0007669"/>
    <property type="project" value="InterPro"/>
</dbReference>
<feature type="transmembrane region" description="Helical" evidence="7">
    <location>
        <begin position="183"/>
        <end position="203"/>
    </location>
</feature>
<feature type="transmembrane region" description="Helical" evidence="7">
    <location>
        <begin position="41"/>
        <end position="58"/>
    </location>
</feature>
<reference evidence="9 10" key="1">
    <citation type="submission" date="2016-06" db="EMBL/GenBank/DDBJ databases">
        <title>Complete genome sequence of a deep-branching marine Gamma Proteobacterium Woeseia oceani type strain XK5.</title>
        <authorList>
            <person name="Mu D."/>
            <person name="Du Z."/>
        </authorList>
    </citation>
    <scope>NUCLEOTIDE SEQUENCE [LARGE SCALE GENOMIC DNA]</scope>
    <source>
        <strain evidence="9 10">XK5</strain>
    </source>
</reference>
<dbReference type="Gene3D" id="1.20.1540.10">
    <property type="entry name" value="Rhomboid-like"/>
    <property type="match status" value="1"/>
</dbReference>
<dbReference type="PANTHER" id="PTHR43731:SF14">
    <property type="entry name" value="PRESENILIN-ASSOCIATED RHOMBOID-LIKE PROTEIN, MITOCHONDRIAL"/>
    <property type="match status" value="1"/>
</dbReference>
<dbReference type="RefSeq" id="WP_068619445.1">
    <property type="nucleotide sequence ID" value="NZ_CP016268.1"/>
</dbReference>
<feature type="transmembrane region" description="Helical" evidence="7">
    <location>
        <begin position="15"/>
        <end position="34"/>
    </location>
</feature>
<sequence>MTQHVYQRRPVYDDSSIPTVIFVLLVLNGLAFAAQQYQESLLLYYFALWPVASVMPEFEPWQLLSYGFLHGSPTHIFFNMFGLWMFGRDIERLLGPARFLSYYLTCVVGAAAIQLLVASLQGGVYPTVGASGGIFGLLLAYAMFFPNRMVMLLFPPIPMRAKYFVLFYGLMELYLGLSGRSPGVANFAHLGGMLFGFLLLQYWRVQRRR</sequence>
<dbReference type="SMART" id="SM01160">
    <property type="entry name" value="DUF1751"/>
    <property type="match status" value="1"/>
</dbReference>
<evidence type="ECO:0000313" key="10">
    <source>
        <dbReference type="Proteomes" id="UP000092695"/>
    </source>
</evidence>
<organism evidence="9 10">
    <name type="scientific">Woeseia oceani</name>
    <dbReference type="NCBI Taxonomy" id="1548547"/>
    <lineage>
        <taxon>Bacteria</taxon>
        <taxon>Pseudomonadati</taxon>
        <taxon>Pseudomonadota</taxon>
        <taxon>Gammaproteobacteria</taxon>
        <taxon>Woeseiales</taxon>
        <taxon>Woeseiaceae</taxon>
        <taxon>Woeseia</taxon>
    </lineage>
</organism>
<keyword evidence="6 7" id="KW-0472">Membrane</keyword>
<evidence type="ECO:0000256" key="4">
    <source>
        <dbReference type="ARBA" id="ARBA00022801"/>
    </source>
</evidence>
<feature type="transmembrane region" description="Helical" evidence="7">
    <location>
        <begin position="124"/>
        <end position="145"/>
    </location>
</feature>
<keyword evidence="3 7" id="KW-0812">Transmembrane</keyword>
<dbReference type="KEGG" id="woc:BA177_14575"/>